<dbReference type="FunFam" id="2.10.25.10:FF:000691">
    <property type="entry name" value="Scavenger receptor class F, member 1"/>
    <property type="match status" value="1"/>
</dbReference>
<reference evidence="19" key="2">
    <citation type="submission" date="2025-08" db="UniProtKB">
        <authorList>
            <consortium name="Ensembl"/>
        </authorList>
    </citation>
    <scope>IDENTIFICATION</scope>
</reference>
<dbReference type="InterPro" id="IPR009030">
    <property type="entry name" value="Growth_fac_rcpt_cys_sf"/>
</dbReference>
<keyword evidence="3" id="KW-0597">Phosphoprotein</keyword>
<evidence type="ECO:0000256" key="3">
    <source>
        <dbReference type="ARBA" id="ARBA00022553"/>
    </source>
</evidence>
<evidence type="ECO:0000256" key="4">
    <source>
        <dbReference type="ARBA" id="ARBA00022692"/>
    </source>
</evidence>
<dbReference type="FunFam" id="2.170.300.10:FF:000047">
    <property type="entry name" value="Scavenger receptor class F member 1 isoform 1"/>
    <property type="match status" value="1"/>
</dbReference>
<feature type="region of interest" description="Disordered" evidence="17">
    <location>
        <begin position="619"/>
        <end position="772"/>
    </location>
</feature>
<dbReference type="InterPro" id="IPR000742">
    <property type="entry name" value="EGF"/>
</dbReference>
<feature type="disulfide bond" evidence="16">
    <location>
        <begin position="341"/>
        <end position="350"/>
    </location>
</feature>
<keyword evidence="20" id="KW-1185">Reference proteome</keyword>
<dbReference type="GO" id="GO:0030169">
    <property type="term" value="F:low-density lipoprotein particle binding"/>
    <property type="evidence" value="ECO:0007669"/>
    <property type="project" value="TreeGrafter"/>
</dbReference>
<accession>A0A4W2E570</accession>
<protein>
    <recommendedName>
        <fullName evidence="14">Scavenger receptor class F member 1</fullName>
    </recommendedName>
    <alternativeName>
        <fullName evidence="15">Acetyl LDL receptor</fullName>
    </alternativeName>
</protein>
<dbReference type="GO" id="GO:0005886">
    <property type="term" value="C:plasma membrane"/>
    <property type="evidence" value="ECO:0007669"/>
    <property type="project" value="UniProtKB-ARBA"/>
</dbReference>
<comment type="subcellular location">
    <subcellularLocation>
        <location evidence="1">Membrane</location>
        <topology evidence="1">Single-pass type I membrane protein</topology>
    </subcellularLocation>
</comment>
<dbReference type="SUPFAM" id="SSF57184">
    <property type="entry name" value="Growth factor receptor domain"/>
    <property type="match status" value="1"/>
</dbReference>
<evidence type="ECO:0000313" key="20">
    <source>
        <dbReference type="Proteomes" id="UP000314981"/>
    </source>
</evidence>
<dbReference type="OMA" id="CFHGNCH"/>
<evidence type="ECO:0000256" key="15">
    <source>
        <dbReference type="ARBA" id="ARBA00083694"/>
    </source>
</evidence>
<proteinExistence type="predicted"/>
<dbReference type="CDD" id="cd00055">
    <property type="entry name" value="EGF_Lam"/>
    <property type="match status" value="1"/>
</dbReference>
<keyword evidence="6" id="KW-0677">Repeat</keyword>
<keyword evidence="5" id="KW-0732">Signal</keyword>
<dbReference type="InterPro" id="IPR002049">
    <property type="entry name" value="LE_dom"/>
</dbReference>
<feature type="domain" description="EGF-like" evidence="18">
    <location>
        <begin position="317"/>
        <end position="351"/>
    </location>
</feature>
<keyword evidence="12" id="KW-0325">Glycoprotein</keyword>
<dbReference type="PANTHER" id="PTHR24043:SF0">
    <property type="entry name" value="SCAVENGER RECEPTOR CLASS F MEMBER 1"/>
    <property type="match status" value="1"/>
</dbReference>
<dbReference type="PROSITE" id="PS00022">
    <property type="entry name" value="EGF_1"/>
    <property type="match status" value="3"/>
</dbReference>
<evidence type="ECO:0000256" key="5">
    <source>
        <dbReference type="ARBA" id="ARBA00022729"/>
    </source>
</evidence>
<dbReference type="GO" id="GO:0007157">
    <property type="term" value="P:heterophilic cell-cell adhesion via plasma membrane cell adhesion molecules"/>
    <property type="evidence" value="ECO:0007669"/>
    <property type="project" value="TreeGrafter"/>
</dbReference>
<evidence type="ECO:0000256" key="10">
    <source>
        <dbReference type="ARBA" id="ARBA00023157"/>
    </source>
</evidence>
<dbReference type="PRINTS" id="PR00011">
    <property type="entry name" value="EGFLAMININ"/>
</dbReference>
<dbReference type="AlphaFoldDB" id="A0A4W2E570"/>
<evidence type="ECO:0000256" key="13">
    <source>
        <dbReference type="ARBA" id="ARBA00058330"/>
    </source>
</evidence>
<dbReference type="PROSITE" id="PS50026">
    <property type="entry name" value="EGF_3"/>
    <property type="match status" value="2"/>
</dbReference>
<feature type="region of interest" description="Disordered" evidence="17">
    <location>
        <begin position="796"/>
        <end position="932"/>
    </location>
</feature>
<dbReference type="Pfam" id="PF00053">
    <property type="entry name" value="EGF_laminin"/>
    <property type="match status" value="2"/>
</dbReference>
<evidence type="ECO:0000256" key="17">
    <source>
        <dbReference type="SAM" id="MobiDB-lite"/>
    </source>
</evidence>
<name>A0A4W2E570_BOBOX</name>
<evidence type="ECO:0000256" key="16">
    <source>
        <dbReference type="PROSITE-ProRule" id="PRU00076"/>
    </source>
</evidence>
<dbReference type="GO" id="GO:0010976">
    <property type="term" value="P:positive regulation of neuron projection development"/>
    <property type="evidence" value="ECO:0007669"/>
    <property type="project" value="TreeGrafter"/>
</dbReference>
<evidence type="ECO:0000259" key="18">
    <source>
        <dbReference type="PROSITE" id="PS50026"/>
    </source>
</evidence>
<dbReference type="FunFam" id="2.170.300.10:FF:000041">
    <property type="entry name" value="Tyrosine protein kinase receptor tie-1, putative"/>
    <property type="match status" value="1"/>
</dbReference>
<dbReference type="Proteomes" id="UP000314981">
    <property type="component" value="Chromosome 19"/>
</dbReference>
<evidence type="ECO:0000256" key="7">
    <source>
        <dbReference type="ARBA" id="ARBA00022889"/>
    </source>
</evidence>
<sequence length="932" mass="97924">MDSHGSPARLSWDPELTASSSCRLQIQTSPEASTQPSPLAFPFPFTILVSASQRLPTVSGRCLMAARPSSLVSSGKAWGGSRKGVGRCGGQTDPSPPAALAAMGPGLLFPLLLLEALGAPGSELDAGGRHVCKASSPSAELQCCPGWRQKDRECTIPICEGLDACREDEVCVKPGLCRCKPGFFGAQCNSRCPGQYWGPDCREVCACHPHGQCEPATGVCHCQPDRWGDRCEFPCACGPHGRCNPETGACRCEPGWWSPTCRRPCQCNPAAARCDQATGSCLCEPGWWGRRCSFRCACHGSPCAQESGRCACRPGWWGPECRQPCECVRGRCSAVSGQCSCPPGFQGVRCELPCPAGQYGLRCRDSCGHCKQNKPCSADTGSCEACKPGWNGTQCHQPCPPGTFGENCSQQCPHCRLGEACQPDTGHCQRCEPGWRGPRCEDPCLIGTFGEGCGSTCPTCVQGACDAVTGECVCNAGYWGPSCNTSCPSGFHGNNCSVPCECPEGNCDPVSGACQLGSHSQDAALIAGILVPLLLLLLAIACCACCCWAARLDPKDRPVRDGTAMSRMKLRVWGALTSSLGSALPCGPLSSHKLPWVTVSHHDPEIPFNHSFIEPPSAGWASDDSFSSDSESGEEDEGPAYCVPPQEGMVPAVPAESSEASLAGGPFPPPEDASTPFAIPRTSSLARAKRPSVSFAEGTKFAPQSRRGSGELSSPLRKPKRLSRGTQPGPESQETEESTGPQVETDGAPPGTASPRDSAVGRRRLPLGGRTVAERVEAIEGSVQESSGSVTTIYMLAGTPRGPEGPVRSVLRRFGSFQKGQAEPKVKSAIPKPPRRALSRNKDSPRLDSGSANQSPSSAMKEELTGALESSGTGSEEGARSLGGGIKSSEGGQELAPEDGSLVQDPQKVADKEGQEEPQYENVVPISGPLEP</sequence>
<evidence type="ECO:0000313" key="19">
    <source>
        <dbReference type="Ensembl" id="ENSBIXP00000026837.1"/>
    </source>
</evidence>
<dbReference type="GO" id="GO:0005044">
    <property type="term" value="F:scavenger receptor activity"/>
    <property type="evidence" value="ECO:0007669"/>
    <property type="project" value="InterPro"/>
</dbReference>
<evidence type="ECO:0000256" key="12">
    <source>
        <dbReference type="ARBA" id="ARBA00023180"/>
    </source>
</evidence>
<reference evidence="19" key="3">
    <citation type="submission" date="2025-09" db="UniProtKB">
        <authorList>
            <consortium name="Ensembl"/>
        </authorList>
    </citation>
    <scope>IDENTIFICATION</scope>
</reference>
<dbReference type="PANTHER" id="PTHR24043">
    <property type="entry name" value="SCAVENGER RECEPTOR CLASS F"/>
    <property type="match status" value="1"/>
</dbReference>
<keyword evidence="8" id="KW-1133">Transmembrane helix</keyword>
<feature type="disulfide bond" evidence="16">
    <location>
        <begin position="179"/>
        <end position="188"/>
    </location>
</feature>
<dbReference type="SMART" id="SM00180">
    <property type="entry name" value="EGF_Lam"/>
    <property type="match status" value="5"/>
</dbReference>
<evidence type="ECO:0000256" key="6">
    <source>
        <dbReference type="ARBA" id="ARBA00022737"/>
    </source>
</evidence>
<keyword evidence="9" id="KW-0472">Membrane</keyword>
<dbReference type="STRING" id="30522.A0A4W2E570"/>
<evidence type="ECO:0000256" key="11">
    <source>
        <dbReference type="ARBA" id="ARBA00023170"/>
    </source>
</evidence>
<feature type="domain" description="EGF-like" evidence="18">
    <location>
        <begin position="155"/>
        <end position="189"/>
    </location>
</feature>
<feature type="compositionally biased region" description="Polar residues" evidence="17">
    <location>
        <begin position="724"/>
        <end position="742"/>
    </location>
</feature>
<dbReference type="InterPro" id="IPR042635">
    <property type="entry name" value="MEGF10/SREC1/2-like"/>
</dbReference>
<keyword evidence="4" id="KW-0812">Transmembrane</keyword>
<keyword evidence="7" id="KW-0130">Cell adhesion</keyword>
<evidence type="ECO:0000256" key="14">
    <source>
        <dbReference type="ARBA" id="ARBA00069470"/>
    </source>
</evidence>
<dbReference type="FunFam" id="2.170.300.10:FF:000013">
    <property type="entry name" value="Scavenger receptor class F, member 2"/>
    <property type="match status" value="1"/>
</dbReference>
<dbReference type="Ensembl" id="ENSBIXT00000015349.1">
    <property type="protein sequence ID" value="ENSBIXP00000026837.1"/>
    <property type="gene ID" value="ENSBIXG00000029321.1"/>
</dbReference>
<dbReference type="GO" id="GO:0016358">
    <property type="term" value="P:dendrite development"/>
    <property type="evidence" value="ECO:0007669"/>
    <property type="project" value="TreeGrafter"/>
</dbReference>
<comment type="caution">
    <text evidence="16">Lacks conserved residue(s) required for the propagation of feature annotation.</text>
</comment>
<evidence type="ECO:0000256" key="8">
    <source>
        <dbReference type="ARBA" id="ARBA00022989"/>
    </source>
</evidence>
<dbReference type="Gene3D" id="2.10.25.10">
    <property type="entry name" value="Laminin"/>
    <property type="match status" value="1"/>
</dbReference>
<dbReference type="SMART" id="SM00181">
    <property type="entry name" value="EGF"/>
    <property type="match status" value="9"/>
</dbReference>
<organism evidence="19 20">
    <name type="scientific">Bos indicus x Bos taurus</name>
    <name type="common">Hybrid cattle</name>
    <dbReference type="NCBI Taxonomy" id="30522"/>
    <lineage>
        <taxon>Eukaryota</taxon>
        <taxon>Metazoa</taxon>
        <taxon>Chordata</taxon>
        <taxon>Craniata</taxon>
        <taxon>Vertebrata</taxon>
        <taxon>Euteleostomi</taxon>
        <taxon>Mammalia</taxon>
        <taxon>Eutheria</taxon>
        <taxon>Laurasiatheria</taxon>
        <taxon>Artiodactyla</taxon>
        <taxon>Ruminantia</taxon>
        <taxon>Pecora</taxon>
        <taxon>Bovidae</taxon>
        <taxon>Bovinae</taxon>
        <taxon>Bos</taxon>
    </lineage>
</organism>
<keyword evidence="10 16" id="KW-1015">Disulfide bond</keyword>
<keyword evidence="11" id="KW-0675">Receptor</keyword>
<comment type="function">
    <text evidence="13">Mediates the binding and degradation of acetylated low density lipoprotein (Ac-LDL). Mediates heterophilic interactions, suggesting a function as adhesion protein. Plays a role in the regulation of neurite-like outgrowth.</text>
</comment>
<reference evidence="19 20" key="1">
    <citation type="submission" date="2018-11" db="EMBL/GenBank/DDBJ databases">
        <title>Haplotype-resolved cattle genomes.</title>
        <authorList>
            <person name="Low W.Y."/>
            <person name="Tearle R."/>
            <person name="Bickhart D.M."/>
            <person name="Rosen B.D."/>
            <person name="Koren S."/>
            <person name="Rhie A."/>
            <person name="Hiendleder S."/>
            <person name="Phillippy A.M."/>
            <person name="Smith T.P.L."/>
            <person name="Williams J.L."/>
        </authorList>
    </citation>
    <scope>NUCLEOTIDE SEQUENCE [LARGE SCALE GENOMIC DNA]</scope>
</reference>
<dbReference type="FunFam" id="2.170.300.10:FF:000048">
    <property type="entry name" value="scavenger receptor class F member 1 isoform X4"/>
    <property type="match status" value="1"/>
</dbReference>
<dbReference type="GO" id="GO:0016322">
    <property type="term" value="P:neuron remodeling"/>
    <property type="evidence" value="ECO:0007669"/>
    <property type="project" value="TreeGrafter"/>
</dbReference>
<evidence type="ECO:0000256" key="2">
    <source>
        <dbReference type="ARBA" id="ARBA00022536"/>
    </source>
</evidence>
<evidence type="ECO:0000256" key="1">
    <source>
        <dbReference type="ARBA" id="ARBA00004479"/>
    </source>
</evidence>
<keyword evidence="2 16" id="KW-0245">EGF-like domain</keyword>
<dbReference type="Gene3D" id="2.170.300.10">
    <property type="entry name" value="Tie2 ligand-binding domain superfamily"/>
    <property type="match status" value="2"/>
</dbReference>
<evidence type="ECO:0000256" key="9">
    <source>
        <dbReference type="ARBA" id="ARBA00023136"/>
    </source>
</evidence>